<protein>
    <recommendedName>
        <fullName evidence="3">Terminase</fullName>
    </recommendedName>
</protein>
<name>A0A081LGI9_9BACI</name>
<gene>
    <name evidence="1" type="ORF">BA70_01885</name>
</gene>
<dbReference type="eggNOG" id="ENOG502ZQEV">
    <property type="taxonomic scope" value="Bacteria"/>
</dbReference>
<dbReference type="Gene3D" id="2.60.120.40">
    <property type="match status" value="1"/>
</dbReference>
<evidence type="ECO:0008006" key="3">
    <source>
        <dbReference type="Google" id="ProtNLM"/>
    </source>
</evidence>
<dbReference type="InterPro" id="IPR008983">
    <property type="entry name" value="Tumour_necrosis_fac-like_dom"/>
</dbReference>
<dbReference type="RefSeq" id="WP_034317357.1">
    <property type="nucleotide sequence ID" value="NZ_JOTP01000001.1"/>
</dbReference>
<dbReference type="OrthoDB" id="2667186at2"/>
<reference evidence="1 2" key="1">
    <citation type="submission" date="2012-09" db="EMBL/GenBank/DDBJ databases">
        <title>Genome Sequence of Bacillus sp. DW5-4.</title>
        <authorList>
            <person name="Lai Q."/>
            <person name="Liu Y."/>
            <person name="Shao Z."/>
        </authorList>
    </citation>
    <scope>NUCLEOTIDE SEQUENCE [LARGE SCALE GENOMIC DNA]</scope>
    <source>
        <strain evidence="1 2">DW5-4</strain>
    </source>
</reference>
<proteinExistence type="predicted"/>
<evidence type="ECO:0000313" key="2">
    <source>
        <dbReference type="Proteomes" id="UP000028091"/>
    </source>
</evidence>
<dbReference type="SUPFAM" id="SSF49842">
    <property type="entry name" value="TNF-like"/>
    <property type="match status" value="1"/>
</dbReference>
<dbReference type="AlphaFoldDB" id="A0A081LGI9"/>
<sequence length="292" mass="33173">MDIKAPSPFVTSDKAHANLFNRMVDTLVENDNALSRQIAGITNESLFKLTGDQAIQDASVSGEEYPIGITFMDIGQANDTGYPTRYGFVKNEKYSNFRFVQYYYGTGNEAGSYFDSTGTWCRHWWTGSGWTEWQKISGFLHTNIGTTGKQLLNNAERQKILFNRKIKDSHNNFDIKNSRFICPENGMYLVNAGVYIETVQMYANFELSIFLNGKNYKNISHYRHLPATPSETAKLDIGLYGAANVPANKGDYVEIYMYIGYAGNSDRYISDNSGWYNYFDITELGGRNFPRV</sequence>
<dbReference type="EMBL" id="JOTP01000001">
    <property type="protein sequence ID" value="KEP28365.1"/>
    <property type="molecule type" value="Genomic_DNA"/>
</dbReference>
<keyword evidence="2" id="KW-1185">Reference proteome</keyword>
<organism evidence="1 2">
    <name type="scientific">Bacillus zhangzhouensis</name>
    <dbReference type="NCBI Taxonomy" id="1178540"/>
    <lineage>
        <taxon>Bacteria</taxon>
        <taxon>Bacillati</taxon>
        <taxon>Bacillota</taxon>
        <taxon>Bacilli</taxon>
        <taxon>Bacillales</taxon>
        <taxon>Bacillaceae</taxon>
        <taxon>Bacillus</taxon>
    </lineage>
</organism>
<dbReference type="Proteomes" id="UP000028091">
    <property type="component" value="Unassembled WGS sequence"/>
</dbReference>
<comment type="caution">
    <text evidence="1">The sequence shown here is derived from an EMBL/GenBank/DDBJ whole genome shotgun (WGS) entry which is preliminary data.</text>
</comment>
<accession>A0A081LGI9</accession>
<evidence type="ECO:0000313" key="1">
    <source>
        <dbReference type="EMBL" id="KEP28365.1"/>
    </source>
</evidence>